<feature type="domain" description="PIN like" evidence="1">
    <location>
        <begin position="24"/>
        <end position="261"/>
    </location>
</feature>
<organism evidence="2 3">
    <name type="scientific">Candidatus Accumulibacter contiguus</name>
    <dbReference type="NCBI Taxonomy" id="2954381"/>
    <lineage>
        <taxon>Bacteria</taxon>
        <taxon>Pseudomonadati</taxon>
        <taxon>Pseudomonadota</taxon>
        <taxon>Betaproteobacteria</taxon>
        <taxon>Candidatus Accumulibacter</taxon>
    </lineage>
</organism>
<proteinExistence type="predicted"/>
<sequence>MKTSFSGYYPPSAEQYEQLWKEAVIVLDTNVLLNLYRLPTTAGDELLGVLELLKERLWIPHQVALEFQRRRLTVIASERKATEDALSATSELVDDIKAKVEGLQIDKRGLGIESQPLLSELEKANDQLLEAIKTTHNAQLDISASDPVRQRLDGLLENRVGTGPASQAELDELISGGEDRFKEKIPPGFADVDKEKNPNEATFIFDHIKYQRKFGDLILWRQLIQHVKNSQIKTVLLITADRKEDWWWREQGKTVGPHPELIREIGREGGVDLFWMYSSVQFVEHANKYSTASVSNESVAEIKQVALFTPENSRNVREFQGQSRQFSTSSAGDLASRFLSDRIDTRLIEQCVEVWLSRRGELVEANHRGFPDFLVRSDEEVHGYEVKYLRSFDRMLMSPIVVNGLLRGYLEINEGRLSGFTLVIAIPEDDFFEIIESQRKPELYERLARLLAKYPIDSIVVGAVVDEKFEVLAHQKTTGRSDDSLM</sequence>
<comment type="caution">
    <text evidence="2">The sequence shown here is derived from an EMBL/GenBank/DDBJ whole genome shotgun (WGS) entry which is preliminary data.</text>
</comment>
<accession>A0ABX1T895</accession>
<dbReference type="RefSeq" id="WP_169070536.1">
    <property type="nucleotide sequence ID" value="NZ_JAZKUC010000001.1"/>
</dbReference>
<dbReference type="InterPro" id="IPR041578">
    <property type="entry name" value="PIN_8"/>
</dbReference>
<keyword evidence="3" id="KW-1185">Reference proteome</keyword>
<dbReference type="Pfam" id="PF18476">
    <property type="entry name" value="PIN_8"/>
    <property type="match status" value="1"/>
</dbReference>
<dbReference type="Proteomes" id="UP000886469">
    <property type="component" value="Unassembled WGS sequence"/>
</dbReference>
<evidence type="ECO:0000259" key="1">
    <source>
        <dbReference type="Pfam" id="PF18476"/>
    </source>
</evidence>
<reference evidence="2" key="1">
    <citation type="submission" date="2019-03" db="EMBL/GenBank/DDBJ databases">
        <title>Metabolic reconstructions from genomes of highly enriched 'Candidatus Accumulibacter' and 'Candidatus Competibacter' bioreactor populations.</title>
        <authorList>
            <person name="Annavajhala M.K."/>
            <person name="Welles L."/>
            <person name="Abbas B."/>
            <person name="Sorokin D."/>
            <person name="Park H."/>
            <person name="Van Loosdrecht M."/>
            <person name="Chandran K."/>
        </authorList>
    </citation>
    <scope>NUCLEOTIDE SEQUENCE</scope>
    <source>
        <strain evidence="2">SBR_L</strain>
    </source>
</reference>
<protein>
    <recommendedName>
        <fullName evidence="1">PIN like domain-containing protein</fullName>
    </recommendedName>
</protein>
<gene>
    <name evidence="2" type="ORF">E4Q08_11805</name>
</gene>
<name>A0ABX1T895_9PROT</name>
<dbReference type="EMBL" id="SPMX01000030">
    <property type="protein sequence ID" value="NMQ05900.1"/>
    <property type="molecule type" value="Genomic_DNA"/>
</dbReference>
<evidence type="ECO:0000313" key="2">
    <source>
        <dbReference type="EMBL" id="NMQ05900.1"/>
    </source>
</evidence>
<evidence type="ECO:0000313" key="3">
    <source>
        <dbReference type="Proteomes" id="UP000886469"/>
    </source>
</evidence>